<dbReference type="OrthoDB" id="5366120at2"/>
<evidence type="ECO:0000313" key="3">
    <source>
        <dbReference type="EMBL" id="RDU63867.1"/>
    </source>
</evidence>
<protein>
    <recommendedName>
        <fullName evidence="2">Thioredoxin-like fold domain-containing protein</fullName>
    </recommendedName>
</protein>
<proteinExistence type="predicted"/>
<dbReference type="CDD" id="cd02951">
    <property type="entry name" value="SoxW"/>
    <property type="match status" value="1"/>
</dbReference>
<reference evidence="3 4" key="1">
    <citation type="submission" date="2018-04" db="EMBL/GenBank/DDBJ databases">
        <title>Novel Campyloabacter and Helicobacter Species and Strains.</title>
        <authorList>
            <person name="Mannion A.J."/>
            <person name="Shen Z."/>
            <person name="Fox J.G."/>
        </authorList>
    </citation>
    <scope>NUCLEOTIDE SEQUENCE [LARGE SCALE GENOMIC DNA]</scope>
    <source>
        <strain evidence="3 4">MIT 99-5101</strain>
    </source>
</reference>
<dbReference type="GeneID" id="82535320"/>
<dbReference type="InterPro" id="IPR041737">
    <property type="entry name" value="SoxW"/>
</dbReference>
<dbReference type="Gene3D" id="3.40.30.10">
    <property type="entry name" value="Glutaredoxin"/>
    <property type="match status" value="1"/>
</dbReference>
<dbReference type="Pfam" id="PF13098">
    <property type="entry name" value="Thioredoxin_2"/>
    <property type="match status" value="1"/>
</dbReference>
<feature type="chain" id="PRO_5017806988" description="Thioredoxin-like fold domain-containing protein" evidence="1">
    <location>
        <begin position="19"/>
        <end position="197"/>
    </location>
</feature>
<comment type="caution">
    <text evidence="3">The sequence shown here is derived from an EMBL/GenBank/DDBJ whole genome shotgun (WGS) entry which is preliminary data.</text>
</comment>
<dbReference type="RefSeq" id="WP_115551191.1">
    <property type="nucleotide sequence ID" value="NZ_CAONBV010000009.1"/>
</dbReference>
<dbReference type="InterPro" id="IPR036249">
    <property type="entry name" value="Thioredoxin-like_sf"/>
</dbReference>
<feature type="signal peptide" evidence="1">
    <location>
        <begin position="1"/>
        <end position="18"/>
    </location>
</feature>
<evidence type="ECO:0000259" key="2">
    <source>
        <dbReference type="Pfam" id="PF13098"/>
    </source>
</evidence>
<name>A0A3D8IF66_9HELI</name>
<dbReference type="Proteomes" id="UP000256650">
    <property type="component" value="Unassembled WGS sequence"/>
</dbReference>
<accession>A0A3D8IF66</accession>
<keyword evidence="1" id="KW-0732">Signal</keyword>
<evidence type="ECO:0000256" key="1">
    <source>
        <dbReference type="SAM" id="SignalP"/>
    </source>
</evidence>
<gene>
    <name evidence="3" type="ORF">CQA43_03365</name>
</gene>
<dbReference type="AlphaFoldDB" id="A0A3D8IF66"/>
<dbReference type="InterPro" id="IPR012336">
    <property type="entry name" value="Thioredoxin-like_fold"/>
</dbReference>
<evidence type="ECO:0000313" key="4">
    <source>
        <dbReference type="Proteomes" id="UP000256650"/>
    </source>
</evidence>
<organism evidence="3 4">
    <name type="scientific">Helicobacter ganmani</name>
    <dbReference type="NCBI Taxonomy" id="60246"/>
    <lineage>
        <taxon>Bacteria</taxon>
        <taxon>Pseudomonadati</taxon>
        <taxon>Campylobacterota</taxon>
        <taxon>Epsilonproteobacteria</taxon>
        <taxon>Campylobacterales</taxon>
        <taxon>Helicobacteraceae</taxon>
        <taxon>Helicobacter</taxon>
    </lineage>
</organism>
<keyword evidence="4" id="KW-1185">Reference proteome</keyword>
<feature type="domain" description="Thioredoxin-like fold" evidence="2">
    <location>
        <begin position="65"/>
        <end position="168"/>
    </location>
</feature>
<sequence length="197" mass="22709">MKILYFFCSILLAFSFNACQEKVGDEIVSSGTNNTKEQLEAMKNIDRNSYAEVSDVFKETSEITSDNLPFFLVFSANGCVYCDRLKNLIKENPEIKSFLKSNYAPYYINISYTKTHKIRFSNQELSTADLAQKYNIKPTPTLVFLSQSGKELFIYPGFMPKNRFFATLEFLTNPTLETKEPQNIAQELQTYWKQKGV</sequence>
<dbReference type="EMBL" id="NXLS01000002">
    <property type="protein sequence ID" value="RDU63867.1"/>
    <property type="molecule type" value="Genomic_DNA"/>
</dbReference>
<dbReference type="SUPFAM" id="SSF52833">
    <property type="entry name" value="Thioredoxin-like"/>
    <property type="match status" value="1"/>
</dbReference>